<dbReference type="Proteomes" id="UP000682811">
    <property type="component" value="Unassembled WGS sequence"/>
</dbReference>
<evidence type="ECO:0000313" key="2">
    <source>
        <dbReference type="EMBL" id="GIO49594.1"/>
    </source>
</evidence>
<keyword evidence="1" id="KW-0175">Coiled coil</keyword>
<dbReference type="AlphaFoldDB" id="A0A919YF46"/>
<accession>A0A919YF46</accession>
<evidence type="ECO:0000313" key="3">
    <source>
        <dbReference type="Proteomes" id="UP000682811"/>
    </source>
</evidence>
<dbReference type="RefSeq" id="WP_210088623.1">
    <property type="nucleotide sequence ID" value="NZ_AP025343.1"/>
</dbReference>
<reference evidence="2 3" key="1">
    <citation type="submission" date="2021-03" db="EMBL/GenBank/DDBJ databases">
        <title>Antimicrobial resistance genes in bacteria isolated from Japanese honey, and their potential for conferring macrolide and lincosamide resistance in the American foulbrood pathogen Paenibacillus larvae.</title>
        <authorList>
            <person name="Okamoto M."/>
            <person name="Kumagai M."/>
            <person name="Kanamori H."/>
            <person name="Takamatsu D."/>
        </authorList>
    </citation>
    <scope>NUCLEOTIDE SEQUENCE [LARGE SCALE GENOMIC DNA]</scope>
    <source>
        <strain evidence="2 3">J34TS1</strain>
    </source>
</reference>
<dbReference type="EMBL" id="BORT01000023">
    <property type="protein sequence ID" value="GIO49594.1"/>
    <property type="molecule type" value="Genomic_DNA"/>
</dbReference>
<comment type="caution">
    <text evidence="2">The sequence shown here is derived from an EMBL/GenBank/DDBJ whole genome shotgun (WGS) entry which is preliminary data.</text>
</comment>
<proteinExistence type="predicted"/>
<organism evidence="2 3">
    <name type="scientific">Paenibacillus azoreducens</name>
    <dbReference type="NCBI Taxonomy" id="116718"/>
    <lineage>
        <taxon>Bacteria</taxon>
        <taxon>Bacillati</taxon>
        <taxon>Bacillota</taxon>
        <taxon>Bacilli</taxon>
        <taxon>Bacillales</taxon>
        <taxon>Paenibacillaceae</taxon>
        <taxon>Paenibacillus</taxon>
    </lineage>
</organism>
<name>A0A919YF46_9BACL</name>
<evidence type="ECO:0000256" key="1">
    <source>
        <dbReference type="SAM" id="Coils"/>
    </source>
</evidence>
<sequence length="116" mass="13921">MAQIYDFLSRQPLSRLKHHDYEQNDRIIEQHGKYIGVLTKQRTESLREIIDVIELKKKQIEQLMSEFEELRSGYDEMVLEAVSFLGARKNWVDFDPETWDFYVDVKGHCWVVNNNK</sequence>
<feature type="coiled-coil region" evidence="1">
    <location>
        <begin position="46"/>
        <end position="80"/>
    </location>
</feature>
<keyword evidence="3" id="KW-1185">Reference proteome</keyword>
<protein>
    <submittedName>
        <fullName evidence="2">Uncharacterized protein</fullName>
    </submittedName>
</protein>
<gene>
    <name evidence="2" type="ORF">J34TS1_43590</name>
</gene>